<feature type="domain" description="Helitron helicase-like" evidence="4">
    <location>
        <begin position="5"/>
        <end position="59"/>
    </location>
</feature>
<keyword evidence="1" id="KW-0347">Helicase</keyword>
<dbReference type="InterPro" id="IPR027417">
    <property type="entry name" value="P-loop_NTPase"/>
</dbReference>
<dbReference type="EMBL" id="CAKMRJ010005523">
    <property type="protein sequence ID" value="CAH1447379.1"/>
    <property type="molecule type" value="Genomic_DNA"/>
</dbReference>
<evidence type="ECO:0000313" key="6">
    <source>
        <dbReference type="Proteomes" id="UP001157418"/>
    </source>
</evidence>
<evidence type="ECO:0000259" key="2">
    <source>
        <dbReference type="Pfam" id="PF02721"/>
    </source>
</evidence>
<keyword evidence="1" id="KW-0067">ATP-binding</keyword>
<dbReference type="GO" id="GO:0000723">
    <property type="term" value="P:telomere maintenance"/>
    <property type="evidence" value="ECO:0007669"/>
    <property type="project" value="InterPro"/>
</dbReference>
<dbReference type="InterPro" id="IPR003871">
    <property type="entry name" value="RFA1B/D_OB_1st"/>
</dbReference>
<gene>
    <name evidence="5" type="ORF">LVIROSA_LOCUS32992</name>
</gene>
<dbReference type="GO" id="GO:0006281">
    <property type="term" value="P:DNA repair"/>
    <property type="evidence" value="ECO:0007669"/>
    <property type="project" value="UniProtKB-KW"/>
</dbReference>
<sequence>MVPGQPSTDRPDIVTRMFKIKLDELMNDIRKKHHFGCTKSVIYTIKFQKRGLPHCHCLVFLHPPDKITTAQKIDQFVLAELPSQENDPVAFEAVRSHMMYGPCGQLNTLSPCMHNGSCSKGYPKEYCDETFIRRDGWPCYKRSSDGSKVKVGNEDIMLDNRYVVPHNVDLLVKYGCHINVEYCNQGSLIKYLFSYINKGHDRATAVLEGPDRTRSFISMLHNENEIEEYINCRYISVSEACWKLLGFEMQYRSVAVERLPFHEEDCQRVYFREDDDIAEVLDRRVSAVSKFTEWMRANQLYAEARLLTYSDFPTKFTWHEKGDVKEWRPRKNGLVIGRLYFVNPNEGERLLDNEDLMFSHDELVNYTLLYIDNILYGNCRSLVDFPNLPQLNHSLLSIGSNRLIVAERTYNVEEEIRIFNELYSGLNVQQKEVYTIIINAVNKKTDLAELINIVELIIWDEAPLQHRYSFEAVDRAFRDVCRYYVVGSENKVFGGKVVVLVGDFCQILPVIQHGSRSDVVSSCINKSEGLWNSCRFFVLTTNMRLSDQNITGDELIKMREFSKWILEMGVGRLPTCTVEGEDDGTWITIPDDLLIPVADNPIDAVTSIVFPDILSRLNDMSYIQERCILCPTNDDVDMINLHVLSKMSGDMHEMLSADEICRSTDNFAELEIMYSSEFLNTLRFSGIPNHELNLKEDMTISSNYLMISDLRPNITDKLQVHVMVSRKWTTYNPSTDRVFSLDLILCDENGSSIHATIASSFMCKFTDVVQEGCVYRIYKFSVLPCQSLYRPLRKDIFIKFLADTSIAASHLPSTLFQRYVFDLFPFNELSSRVGDDKYLTDVIGNLCEWGSLEETARPSNSCKVGLRKIVLSDQSQAMHVLLQSERQVECPSVATIENMYSDIQKGVIEDDLRNVKDEGFSASISELNHMECKDDDVGLFSIQTNVVESVSPKSATSTIKVVCDNHQVDVSDKLIYKDASANMKDVAIVAPMYEVGDDTIEDDISKTHISICGLQDGGESEVGDDTIKDDMSKTPISICGLQDGRESEDVCAVIEVDSSEKSFIGSSITPMKRRFPRLRDESFEDDIVG</sequence>
<dbReference type="CDD" id="cd04480">
    <property type="entry name" value="RPA1_DBD_A_like"/>
    <property type="match status" value="1"/>
</dbReference>
<comment type="cofactor">
    <cofactor evidence="1">
        <name>Mg(2+)</name>
        <dbReference type="ChEBI" id="CHEBI:18420"/>
    </cofactor>
</comment>
<comment type="similarity">
    <text evidence="1">Belongs to the helicase family.</text>
</comment>
<comment type="catalytic activity">
    <reaction evidence="1">
        <text>ATP + H2O = ADP + phosphate + H(+)</text>
        <dbReference type="Rhea" id="RHEA:13065"/>
        <dbReference type="ChEBI" id="CHEBI:15377"/>
        <dbReference type="ChEBI" id="CHEBI:15378"/>
        <dbReference type="ChEBI" id="CHEBI:30616"/>
        <dbReference type="ChEBI" id="CHEBI:43474"/>
        <dbReference type="ChEBI" id="CHEBI:456216"/>
        <dbReference type="EC" id="5.6.2.3"/>
    </reaction>
</comment>
<keyword evidence="1" id="KW-0378">Hydrolase</keyword>
<feature type="domain" description="Replication protein A 70 kDa DNA-binding subunit B/D first OB fold" evidence="2">
    <location>
        <begin position="704"/>
        <end position="807"/>
    </location>
</feature>
<dbReference type="GO" id="GO:0043139">
    <property type="term" value="F:5'-3' DNA helicase activity"/>
    <property type="evidence" value="ECO:0007669"/>
    <property type="project" value="UniProtKB-EC"/>
</dbReference>
<keyword evidence="6" id="KW-1185">Reference proteome</keyword>
<dbReference type="PANTHER" id="PTHR10492:SF90">
    <property type="entry name" value="ATP-DEPENDENT DNA HELICASE"/>
    <property type="match status" value="1"/>
</dbReference>
<reference evidence="5 6" key="1">
    <citation type="submission" date="2022-01" db="EMBL/GenBank/DDBJ databases">
        <authorList>
            <person name="Xiong W."/>
            <person name="Schranz E."/>
        </authorList>
    </citation>
    <scope>NUCLEOTIDE SEQUENCE [LARGE SCALE GENOMIC DNA]</scope>
</reference>
<evidence type="ECO:0000259" key="4">
    <source>
        <dbReference type="Pfam" id="PF14214"/>
    </source>
</evidence>
<proteinExistence type="inferred from homology"/>
<dbReference type="SUPFAM" id="SSF50249">
    <property type="entry name" value="Nucleic acid-binding proteins"/>
    <property type="match status" value="1"/>
</dbReference>
<organism evidence="5 6">
    <name type="scientific">Lactuca virosa</name>
    <dbReference type="NCBI Taxonomy" id="75947"/>
    <lineage>
        <taxon>Eukaryota</taxon>
        <taxon>Viridiplantae</taxon>
        <taxon>Streptophyta</taxon>
        <taxon>Embryophyta</taxon>
        <taxon>Tracheophyta</taxon>
        <taxon>Spermatophyta</taxon>
        <taxon>Magnoliopsida</taxon>
        <taxon>eudicotyledons</taxon>
        <taxon>Gunneridae</taxon>
        <taxon>Pentapetalae</taxon>
        <taxon>asterids</taxon>
        <taxon>campanulids</taxon>
        <taxon>Asterales</taxon>
        <taxon>Asteraceae</taxon>
        <taxon>Cichorioideae</taxon>
        <taxon>Cichorieae</taxon>
        <taxon>Lactucinae</taxon>
        <taxon>Lactuca</taxon>
    </lineage>
</organism>
<keyword evidence="1" id="KW-0227">DNA damage</keyword>
<dbReference type="GO" id="GO:0016787">
    <property type="term" value="F:hydrolase activity"/>
    <property type="evidence" value="ECO:0007669"/>
    <property type="project" value="UniProtKB-KW"/>
</dbReference>
<dbReference type="InterPro" id="IPR010285">
    <property type="entry name" value="DNA_helicase_pif1-like_DEAD"/>
</dbReference>
<dbReference type="Proteomes" id="UP001157418">
    <property type="component" value="Unassembled WGS sequence"/>
</dbReference>
<feature type="domain" description="DNA helicase Pif1-like DEAD-box helicase" evidence="3">
    <location>
        <begin position="428"/>
        <end position="575"/>
    </location>
</feature>
<dbReference type="Pfam" id="PF05970">
    <property type="entry name" value="PIF1"/>
    <property type="match status" value="1"/>
</dbReference>
<dbReference type="GO" id="GO:0006310">
    <property type="term" value="P:DNA recombination"/>
    <property type="evidence" value="ECO:0007669"/>
    <property type="project" value="UniProtKB-KW"/>
</dbReference>
<keyword evidence="1" id="KW-0234">DNA repair</keyword>
<dbReference type="GO" id="GO:0005524">
    <property type="term" value="F:ATP binding"/>
    <property type="evidence" value="ECO:0007669"/>
    <property type="project" value="UniProtKB-KW"/>
</dbReference>
<evidence type="ECO:0000313" key="5">
    <source>
        <dbReference type="EMBL" id="CAH1447379.1"/>
    </source>
</evidence>
<evidence type="ECO:0000256" key="1">
    <source>
        <dbReference type="RuleBase" id="RU363044"/>
    </source>
</evidence>
<dbReference type="EC" id="5.6.2.3" evidence="1"/>
<accession>A0AAU9PB19</accession>
<dbReference type="SUPFAM" id="SSF52540">
    <property type="entry name" value="P-loop containing nucleoside triphosphate hydrolases"/>
    <property type="match status" value="1"/>
</dbReference>
<dbReference type="Gene3D" id="3.40.50.300">
    <property type="entry name" value="P-loop containing nucleotide triphosphate hydrolases"/>
    <property type="match status" value="1"/>
</dbReference>
<dbReference type="InterPro" id="IPR012340">
    <property type="entry name" value="NA-bd_OB-fold"/>
</dbReference>
<comment type="caution">
    <text evidence="5">The sequence shown here is derived from an EMBL/GenBank/DDBJ whole genome shotgun (WGS) entry which is preliminary data.</text>
</comment>
<keyword evidence="1" id="KW-0233">DNA recombination</keyword>
<evidence type="ECO:0000259" key="3">
    <source>
        <dbReference type="Pfam" id="PF05970"/>
    </source>
</evidence>
<dbReference type="InterPro" id="IPR025476">
    <property type="entry name" value="Helitron_helicase-like"/>
</dbReference>
<name>A0AAU9PB19_9ASTR</name>
<dbReference type="Pfam" id="PF14214">
    <property type="entry name" value="Helitron_like_N"/>
    <property type="match status" value="1"/>
</dbReference>
<keyword evidence="1" id="KW-0547">Nucleotide-binding</keyword>
<dbReference type="PANTHER" id="PTHR10492">
    <property type="match status" value="1"/>
</dbReference>
<dbReference type="Gene3D" id="2.40.50.140">
    <property type="entry name" value="Nucleic acid-binding proteins"/>
    <property type="match status" value="1"/>
</dbReference>
<dbReference type="Pfam" id="PF02721">
    <property type="entry name" value="DUF223"/>
    <property type="match status" value="1"/>
</dbReference>
<dbReference type="AlphaFoldDB" id="A0AAU9PB19"/>
<protein>
    <recommendedName>
        <fullName evidence="1">ATP-dependent DNA helicase</fullName>
        <ecNumber evidence="1">5.6.2.3</ecNumber>
    </recommendedName>
</protein>